<feature type="domain" description="TPM" evidence="4">
    <location>
        <begin position="56"/>
        <end position="174"/>
    </location>
</feature>
<gene>
    <name evidence="5" type="ORF">C12CBH8_11760</name>
</gene>
<feature type="region of interest" description="Disordered" evidence="1">
    <location>
        <begin position="260"/>
        <end position="291"/>
    </location>
</feature>
<keyword evidence="2" id="KW-0812">Transmembrane</keyword>
<dbReference type="RefSeq" id="WP_215532752.1">
    <property type="nucleotide sequence ID" value="NZ_AP023321.1"/>
</dbReference>
<proteinExistence type="predicted"/>
<dbReference type="InterPro" id="IPR007621">
    <property type="entry name" value="TPM_dom"/>
</dbReference>
<dbReference type="Gene3D" id="3.10.310.50">
    <property type="match status" value="1"/>
</dbReference>
<keyword evidence="2" id="KW-1133">Transmembrane helix</keyword>
<dbReference type="PANTHER" id="PTHR30373">
    <property type="entry name" value="UPF0603 PROTEIN YGCG"/>
    <property type="match status" value="1"/>
</dbReference>
<evidence type="ECO:0000313" key="6">
    <source>
        <dbReference type="Proteomes" id="UP000593890"/>
    </source>
</evidence>
<dbReference type="AlphaFoldDB" id="A0A7I8D169"/>
<name>A0A7I8D169_9FIRM</name>
<dbReference type="EMBL" id="AP023321">
    <property type="protein sequence ID" value="BCI60537.1"/>
    <property type="molecule type" value="Genomic_DNA"/>
</dbReference>
<feature type="compositionally biased region" description="Low complexity" evidence="1">
    <location>
        <begin position="266"/>
        <end position="282"/>
    </location>
</feature>
<sequence>MKKRILLLFLTTVLCIVCSIPVFADDALENIPIRTISEQTESPSSIPQQRLLPRLIDQADLLTDLEEDALLTQLNEISERQQCDVAVVTVLSLEGKTSSAYADDFYDYNGYGMGNNDDGILLLISMQDRDWAITTHGFAITAFTDQGQKYMVDRFKNDLSKGNYSNAFEEFATLCDQFITQAKAGEPYDSGNLPDKFLNIIVVVIVLLIGFASSSLIMLPMKKKLKNVHRQESATDYIKAGSVNITQASEHFLYHTISKTRRNNNSGSGSSGSSIHVSSSGRSHGGSSGKF</sequence>
<evidence type="ECO:0000256" key="1">
    <source>
        <dbReference type="SAM" id="MobiDB-lite"/>
    </source>
</evidence>
<keyword evidence="3" id="KW-0732">Signal</keyword>
<dbReference type="Pfam" id="PF04536">
    <property type="entry name" value="TPM_phosphatase"/>
    <property type="match status" value="1"/>
</dbReference>
<dbReference type="Proteomes" id="UP000593890">
    <property type="component" value="Chromosome"/>
</dbReference>
<feature type="signal peptide" evidence="3">
    <location>
        <begin position="1"/>
        <end position="24"/>
    </location>
</feature>
<protein>
    <recommendedName>
        <fullName evidence="4">TPM domain-containing protein</fullName>
    </recommendedName>
</protein>
<keyword evidence="2" id="KW-0472">Membrane</keyword>
<accession>A0A7I8D169</accession>
<evidence type="ECO:0000256" key="2">
    <source>
        <dbReference type="SAM" id="Phobius"/>
    </source>
</evidence>
<dbReference type="PANTHER" id="PTHR30373:SF2">
    <property type="entry name" value="UPF0603 PROTEIN YGCG"/>
    <property type="match status" value="1"/>
</dbReference>
<keyword evidence="6" id="KW-1185">Reference proteome</keyword>
<reference evidence="6" key="1">
    <citation type="submission" date="2020-07" db="EMBL/GenBank/DDBJ databases">
        <title>Complete genome sequencing of Clostridia bacterium strain 12CBH8.</title>
        <authorList>
            <person name="Sakamoto M."/>
            <person name="Murakami T."/>
            <person name="Mori H."/>
        </authorList>
    </citation>
    <scope>NUCLEOTIDE SEQUENCE [LARGE SCALE GENOMIC DNA]</scope>
    <source>
        <strain evidence="6">12CBH8</strain>
    </source>
</reference>
<evidence type="ECO:0000313" key="5">
    <source>
        <dbReference type="EMBL" id="BCI60537.1"/>
    </source>
</evidence>
<evidence type="ECO:0000259" key="4">
    <source>
        <dbReference type="Pfam" id="PF04536"/>
    </source>
</evidence>
<dbReference type="KEGG" id="sman:C12CBH8_11760"/>
<feature type="transmembrane region" description="Helical" evidence="2">
    <location>
        <begin position="197"/>
        <end position="219"/>
    </location>
</feature>
<evidence type="ECO:0000256" key="3">
    <source>
        <dbReference type="SAM" id="SignalP"/>
    </source>
</evidence>
<organism evidence="5 6">
    <name type="scientific">Solibaculum mannosilyticum</name>
    <dbReference type="NCBI Taxonomy" id="2780922"/>
    <lineage>
        <taxon>Bacteria</taxon>
        <taxon>Bacillati</taxon>
        <taxon>Bacillota</taxon>
        <taxon>Clostridia</taxon>
        <taxon>Eubacteriales</taxon>
        <taxon>Oscillospiraceae</taxon>
        <taxon>Solibaculum</taxon>
    </lineage>
</organism>
<feature type="chain" id="PRO_5031560132" description="TPM domain-containing protein" evidence="3">
    <location>
        <begin position="25"/>
        <end position="291"/>
    </location>
</feature>